<dbReference type="Proteomes" id="UP000295733">
    <property type="component" value="Unassembled WGS sequence"/>
</dbReference>
<keyword evidence="9" id="KW-1185">Reference proteome</keyword>
<dbReference type="InterPro" id="IPR008921">
    <property type="entry name" value="DNA_pol3_clamp-load_cplx_C"/>
</dbReference>
<evidence type="ECO:0000313" key="9">
    <source>
        <dbReference type="Proteomes" id="UP000295733"/>
    </source>
</evidence>
<keyword evidence="3" id="KW-0548">Nucleotidyltransferase</keyword>
<evidence type="ECO:0000256" key="7">
    <source>
        <dbReference type="ARBA" id="ARBA00049244"/>
    </source>
</evidence>
<dbReference type="PANTHER" id="PTHR34388">
    <property type="entry name" value="DNA POLYMERASE III SUBUNIT DELTA"/>
    <property type="match status" value="1"/>
</dbReference>
<evidence type="ECO:0000256" key="1">
    <source>
        <dbReference type="ARBA" id="ARBA00012417"/>
    </source>
</evidence>
<dbReference type="GO" id="GO:0006261">
    <property type="term" value="P:DNA-templated DNA replication"/>
    <property type="evidence" value="ECO:0007669"/>
    <property type="project" value="TreeGrafter"/>
</dbReference>
<dbReference type="GO" id="GO:0009360">
    <property type="term" value="C:DNA polymerase III complex"/>
    <property type="evidence" value="ECO:0007669"/>
    <property type="project" value="TreeGrafter"/>
</dbReference>
<dbReference type="InterPro" id="IPR027417">
    <property type="entry name" value="P-loop_NTPase"/>
</dbReference>
<evidence type="ECO:0000256" key="2">
    <source>
        <dbReference type="ARBA" id="ARBA00022679"/>
    </source>
</evidence>
<evidence type="ECO:0000256" key="3">
    <source>
        <dbReference type="ARBA" id="ARBA00022695"/>
    </source>
</evidence>
<dbReference type="AlphaFoldDB" id="A0A4R2P052"/>
<accession>A0A4R2P052</accession>
<dbReference type="Gene3D" id="3.40.50.300">
    <property type="entry name" value="P-loop containing nucleotide triphosphate hydrolases"/>
    <property type="match status" value="1"/>
</dbReference>
<keyword evidence="5" id="KW-0239">DNA-directed DNA polymerase</keyword>
<dbReference type="GO" id="GO:0003887">
    <property type="term" value="F:DNA-directed DNA polymerase activity"/>
    <property type="evidence" value="ECO:0007669"/>
    <property type="project" value="UniProtKB-KW"/>
</dbReference>
<comment type="similarity">
    <text evidence="6">Belongs to the DNA polymerase HolA subunit family.</text>
</comment>
<dbReference type="SUPFAM" id="SSF48019">
    <property type="entry name" value="post-AAA+ oligomerization domain-like"/>
    <property type="match status" value="1"/>
</dbReference>
<dbReference type="EC" id="2.7.7.7" evidence="1"/>
<dbReference type="InterPro" id="IPR005790">
    <property type="entry name" value="DNA_polIII_delta"/>
</dbReference>
<evidence type="ECO:0000256" key="4">
    <source>
        <dbReference type="ARBA" id="ARBA00022705"/>
    </source>
</evidence>
<evidence type="ECO:0000256" key="6">
    <source>
        <dbReference type="ARBA" id="ARBA00034754"/>
    </source>
</evidence>
<gene>
    <name evidence="8" type="ORF">EV656_101104</name>
</gene>
<sequence>MKLSGRDAARYFTRPDPDRAGVLLFGADAMRVALKRQELIANLLGPNAEEEMRLTRMMAGELRSDPAALADAVKARGFFPGPRVVFVEDAADGLADTIKAALSDWAEGDAQLVVTARQLTPRSALRKLFEGHANALAIGIYDDPPGRDEIEAMLTKAGLPLPDSTAMGALTDLALALDPGDFSQTVEKLSLFKLNDPAPLTPEDIAACAPASVEGEADALIHAVAEGKAAEIGPMLRRLQAQGVTPVTLCITATRQYRALHAAASDPEGPARGIGRLRPPVHFKSRDRMVRQAQNLGVAKLEQGLGLLIDTDLTLRSAQKAPQMAVMERALIRLAMLGARRG</sequence>
<keyword evidence="2" id="KW-0808">Transferase</keyword>
<dbReference type="EMBL" id="SLXL01000001">
    <property type="protein sequence ID" value="TCP27201.1"/>
    <property type="molecule type" value="Genomic_DNA"/>
</dbReference>
<keyword evidence="4" id="KW-0235">DNA replication</keyword>
<evidence type="ECO:0000313" key="8">
    <source>
        <dbReference type="EMBL" id="TCP27201.1"/>
    </source>
</evidence>
<comment type="caution">
    <text evidence="8">The sequence shown here is derived from an EMBL/GenBank/DDBJ whole genome shotgun (WGS) entry which is preliminary data.</text>
</comment>
<dbReference type="RefSeq" id="WP_132598387.1">
    <property type="nucleotide sequence ID" value="NZ_NRRP01000001.1"/>
</dbReference>
<comment type="catalytic activity">
    <reaction evidence="7">
        <text>DNA(n) + a 2'-deoxyribonucleoside 5'-triphosphate = DNA(n+1) + diphosphate</text>
        <dbReference type="Rhea" id="RHEA:22508"/>
        <dbReference type="Rhea" id="RHEA-COMP:17339"/>
        <dbReference type="Rhea" id="RHEA-COMP:17340"/>
        <dbReference type="ChEBI" id="CHEBI:33019"/>
        <dbReference type="ChEBI" id="CHEBI:61560"/>
        <dbReference type="ChEBI" id="CHEBI:173112"/>
        <dbReference type="EC" id="2.7.7.7"/>
    </reaction>
</comment>
<dbReference type="PANTHER" id="PTHR34388:SF1">
    <property type="entry name" value="DNA POLYMERASE III SUBUNIT DELTA"/>
    <property type="match status" value="1"/>
</dbReference>
<dbReference type="Gene3D" id="1.20.272.10">
    <property type="match status" value="1"/>
</dbReference>
<reference evidence="8 9" key="1">
    <citation type="submission" date="2019-03" db="EMBL/GenBank/DDBJ databases">
        <title>Genomic Encyclopedia of Type Strains, Phase IV (KMG-IV): sequencing the most valuable type-strain genomes for metagenomic binning, comparative biology and taxonomic classification.</title>
        <authorList>
            <person name="Goeker M."/>
        </authorList>
    </citation>
    <scope>NUCLEOTIDE SEQUENCE [LARGE SCALE GENOMIC DNA]</scope>
    <source>
        <strain evidence="8 9">DSM 2781</strain>
    </source>
</reference>
<organism evidence="8 9">
    <name type="scientific">Rhodovulum adriaticum</name>
    <name type="common">Rhodopseudomonas adriatica</name>
    <dbReference type="NCBI Taxonomy" id="35804"/>
    <lineage>
        <taxon>Bacteria</taxon>
        <taxon>Pseudomonadati</taxon>
        <taxon>Pseudomonadota</taxon>
        <taxon>Alphaproteobacteria</taxon>
        <taxon>Rhodobacterales</taxon>
        <taxon>Paracoccaceae</taxon>
        <taxon>Rhodovulum</taxon>
    </lineage>
</organism>
<name>A0A4R2P052_RHOAD</name>
<proteinExistence type="inferred from homology"/>
<protein>
    <recommendedName>
        <fullName evidence="1">DNA-directed DNA polymerase</fullName>
        <ecNumber evidence="1">2.7.7.7</ecNumber>
    </recommendedName>
</protein>
<dbReference type="OrthoDB" id="9804983at2"/>
<dbReference type="NCBIfam" id="TIGR01128">
    <property type="entry name" value="holA"/>
    <property type="match status" value="1"/>
</dbReference>
<dbReference type="GO" id="GO:0003677">
    <property type="term" value="F:DNA binding"/>
    <property type="evidence" value="ECO:0007669"/>
    <property type="project" value="InterPro"/>
</dbReference>
<evidence type="ECO:0000256" key="5">
    <source>
        <dbReference type="ARBA" id="ARBA00022932"/>
    </source>
</evidence>